<evidence type="ECO:0008006" key="4">
    <source>
        <dbReference type="Google" id="ProtNLM"/>
    </source>
</evidence>
<feature type="transmembrane region" description="Helical" evidence="1">
    <location>
        <begin position="106"/>
        <end position="127"/>
    </location>
</feature>
<evidence type="ECO:0000313" key="3">
    <source>
        <dbReference type="Proteomes" id="UP001285352"/>
    </source>
</evidence>
<dbReference type="EMBL" id="JAXAVU010000010">
    <property type="protein sequence ID" value="MDX8145578.1"/>
    <property type="molecule type" value="Genomic_DNA"/>
</dbReference>
<organism evidence="2 3">
    <name type="scientific">Lentzea sokolovensis</name>
    <dbReference type="NCBI Taxonomy" id="3095429"/>
    <lineage>
        <taxon>Bacteria</taxon>
        <taxon>Bacillati</taxon>
        <taxon>Actinomycetota</taxon>
        <taxon>Actinomycetes</taxon>
        <taxon>Pseudonocardiales</taxon>
        <taxon>Pseudonocardiaceae</taxon>
        <taxon>Lentzea</taxon>
    </lineage>
</organism>
<accession>A0ABU4V3N9</accession>
<dbReference type="RefSeq" id="WP_319977695.1">
    <property type="nucleotide sequence ID" value="NZ_JAXAVU010000010.1"/>
</dbReference>
<keyword evidence="1" id="KW-1133">Transmembrane helix</keyword>
<gene>
    <name evidence="2" type="ORF">SK854_25945</name>
</gene>
<comment type="caution">
    <text evidence="2">The sequence shown here is derived from an EMBL/GenBank/DDBJ whole genome shotgun (WGS) entry which is preliminary data.</text>
</comment>
<proteinExistence type="predicted"/>
<evidence type="ECO:0000313" key="2">
    <source>
        <dbReference type="EMBL" id="MDX8145578.1"/>
    </source>
</evidence>
<sequence length="146" mass="15596">MTWCWQRWAGHGRAMLKFALKLDGVASFALGLLTLLIRPEVGMPVGWQIGLGSFCVIYGVGVFFLGTRATPDRRIVLLVIIGNLVWAADSILAAEMSWFPLTGAGVALVLAQGLAVLGFAVLQFIGLRSAGSATDRGTQPRSRSHA</sequence>
<dbReference type="Proteomes" id="UP001285352">
    <property type="component" value="Unassembled WGS sequence"/>
</dbReference>
<feature type="transmembrane region" description="Helical" evidence="1">
    <location>
        <begin position="20"/>
        <end position="39"/>
    </location>
</feature>
<keyword evidence="1" id="KW-0812">Transmembrane</keyword>
<keyword evidence="1" id="KW-0472">Membrane</keyword>
<name>A0ABU4V3N9_9PSEU</name>
<reference evidence="2 3" key="1">
    <citation type="submission" date="2023-11" db="EMBL/GenBank/DDBJ databases">
        <title>Lentzea sokolovensis, sp. nov., Lentzea kristufkii, sp. nov., and Lentzea miocenensis, sp. nov., rare actinobacteria from Sokolov Coal Basin, Miocene lacustrine sediment, Czech Republic.</title>
        <authorList>
            <person name="Lara A."/>
            <person name="Kotroba L."/>
            <person name="Nouioui I."/>
            <person name="Neumann-Schaal M."/>
            <person name="Mast Y."/>
            <person name="Chronakova A."/>
        </authorList>
    </citation>
    <scope>NUCLEOTIDE SEQUENCE [LARGE SCALE GENOMIC DNA]</scope>
    <source>
        <strain evidence="2 3">BCCO 10_0061</strain>
    </source>
</reference>
<protein>
    <recommendedName>
        <fullName evidence="4">Integral membrane protein</fullName>
    </recommendedName>
</protein>
<feature type="transmembrane region" description="Helical" evidence="1">
    <location>
        <begin position="75"/>
        <end position="94"/>
    </location>
</feature>
<keyword evidence="3" id="KW-1185">Reference proteome</keyword>
<reference evidence="2 3" key="2">
    <citation type="submission" date="2023-11" db="EMBL/GenBank/DDBJ databases">
        <authorList>
            <person name="Lara A.C."/>
            <person name="Chronakova A."/>
        </authorList>
    </citation>
    <scope>NUCLEOTIDE SEQUENCE [LARGE SCALE GENOMIC DNA]</scope>
    <source>
        <strain evidence="2 3">BCCO 10_0061</strain>
    </source>
</reference>
<evidence type="ECO:0000256" key="1">
    <source>
        <dbReference type="SAM" id="Phobius"/>
    </source>
</evidence>
<feature type="transmembrane region" description="Helical" evidence="1">
    <location>
        <begin position="45"/>
        <end position="66"/>
    </location>
</feature>